<sequence>MVKNMAFCIAKQQKVDPTAMFYAFETGDDHLEKLFGRICMLIAHNSGMSFHQGVEQLGHAMDIDHVFMR</sequence>
<dbReference type="OrthoDB" id="2659841at2759"/>
<dbReference type="EMBL" id="SFCI01001587">
    <property type="protein sequence ID" value="TFY75405.1"/>
    <property type="molecule type" value="Genomic_DNA"/>
</dbReference>
<reference evidence="1 2" key="1">
    <citation type="submission" date="2019-02" db="EMBL/GenBank/DDBJ databases">
        <title>Genome sequencing of the rare red list fungi Hericium alpestre (H. flagellum).</title>
        <authorList>
            <person name="Buettner E."/>
            <person name="Kellner H."/>
        </authorList>
    </citation>
    <scope>NUCLEOTIDE SEQUENCE [LARGE SCALE GENOMIC DNA]</scope>
    <source>
        <strain evidence="1 2">DSM 108284</strain>
    </source>
</reference>
<proteinExistence type="predicted"/>
<organism evidence="1 2">
    <name type="scientific">Hericium alpestre</name>
    <dbReference type="NCBI Taxonomy" id="135208"/>
    <lineage>
        <taxon>Eukaryota</taxon>
        <taxon>Fungi</taxon>
        <taxon>Dikarya</taxon>
        <taxon>Basidiomycota</taxon>
        <taxon>Agaricomycotina</taxon>
        <taxon>Agaricomycetes</taxon>
        <taxon>Russulales</taxon>
        <taxon>Hericiaceae</taxon>
        <taxon>Hericium</taxon>
    </lineage>
</organism>
<dbReference type="AlphaFoldDB" id="A0A4Y9ZLA0"/>
<comment type="caution">
    <text evidence="1">The sequence shown here is derived from an EMBL/GenBank/DDBJ whole genome shotgun (WGS) entry which is preliminary data.</text>
</comment>
<gene>
    <name evidence="1" type="ORF">EWM64_g8605</name>
</gene>
<evidence type="ECO:0000313" key="1">
    <source>
        <dbReference type="EMBL" id="TFY75405.1"/>
    </source>
</evidence>
<accession>A0A4Y9ZLA0</accession>
<evidence type="ECO:0000313" key="2">
    <source>
        <dbReference type="Proteomes" id="UP000298061"/>
    </source>
</evidence>
<protein>
    <submittedName>
        <fullName evidence="1">Uncharacterized protein</fullName>
    </submittedName>
</protein>
<dbReference type="Proteomes" id="UP000298061">
    <property type="component" value="Unassembled WGS sequence"/>
</dbReference>
<keyword evidence="2" id="KW-1185">Reference proteome</keyword>
<name>A0A4Y9ZLA0_9AGAM</name>